<keyword evidence="2" id="KW-1185">Reference proteome</keyword>
<reference evidence="1 2" key="2">
    <citation type="journal article" date="2022" name="Mol. Ecol. Resour.">
        <title>The genomes of chicory, endive, great burdock and yacon provide insights into Asteraceae paleo-polyploidization history and plant inulin production.</title>
        <authorList>
            <person name="Fan W."/>
            <person name="Wang S."/>
            <person name="Wang H."/>
            <person name="Wang A."/>
            <person name="Jiang F."/>
            <person name="Liu H."/>
            <person name="Zhao H."/>
            <person name="Xu D."/>
            <person name="Zhang Y."/>
        </authorList>
    </citation>
    <scope>NUCLEOTIDE SEQUENCE [LARGE SCALE GENOMIC DNA]</scope>
    <source>
        <strain evidence="2">cv. Punajuju</strain>
        <tissue evidence="1">Leaves</tissue>
    </source>
</reference>
<reference evidence="2" key="1">
    <citation type="journal article" date="2022" name="Mol. Ecol. Resour.">
        <title>The genomes of chicory, endive, great burdock and yacon provide insights into Asteraceae palaeo-polyploidization history and plant inulin production.</title>
        <authorList>
            <person name="Fan W."/>
            <person name="Wang S."/>
            <person name="Wang H."/>
            <person name="Wang A."/>
            <person name="Jiang F."/>
            <person name="Liu H."/>
            <person name="Zhao H."/>
            <person name="Xu D."/>
            <person name="Zhang Y."/>
        </authorList>
    </citation>
    <scope>NUCLEOTIDE SEQUENCE [LARGE SCALE GENOMIC DNA]</scope>
    <source>
        <strain evidence="2">cv. Punajuju</strain>
    </source>
</reference>
<proteinExistence type="predicted"/>
<evidence type="ECO:0000313" key="1">
    <source>
        <dbReference type="EMBL" id="KAI3781416.1"/>
    </source>
</evidence>
<dbReference type="Proteomes" id="UP001055811">
    <property type="component" value="Linkage Group LG02"/>
</dbReference>
<name>A0ACB9GDX0_CICIN</name>
<protein>
    <submittedName>
        <fullName evidence="1">Uncharacterized protein</fullName>
    </submittedName>
</protein>
<accession>A0ACB9GDX0</accession>
<dbReference type="EMBL" id="CM042010">
    <property type="protein sequence ID" value="KAI3781416.1"/>
    <property type="molecule type" value="Genomic_DNA"/>
</dbReference>
<organism evidence="1 2">
    <name type="scientific">Cichorium intybus</name>
    <name type="common">Chicory</name>
    <dbReference type="NCBI Taxonomy" id="13427"/>
    <lineage>
        <taxon>Eukaryota</taxon>
        <taxon>Viridiplantae</taxon>
        <taxon>Streptophyta</taxon>
        <taxon>Embryophyta</taxon>
        <taxon>Tracheophyta</taxon>
        <taxon>Spermatophyta</taxon>
        <taxon>Magnoliopsida</taxon>
        <taxon>eudicotyledons</taxon>
        <taxon>Gunneridae</taxon>
        <taxon>Pentapetalae</taxon>
        <taxon>asterids</taxon>
        <taxon>campanulids</taxon>
        <taxon>Asterales</taxon>
        <taxon>Asteraceae</taxon>
        <taxon>Cichorioideae</taxon>
        <taxon>Cichorieae</taxon>
        <taxon>Cichoriinae</taxon>
        <taxon>Cichorium</taxon>
    </lineage>
</organism>
<evidence type="ECO:0000313" key="2">
    <source>
        <dbReference type="Proteomes" id="UP001055811"/>
    </source>
</evidence>
<sequence length="135" mass="15745">MTQYVVTWWYKAPKLLLCCDNYKTSIDIWSVGYIFAEILGRKHFLKDGVSEPTETNNQHCWESNRRRDCIHRQKLEGLSNVVVQKRNLSFFFVPGGSTLGPSQNKRENFPIQLQFSGVVLKERKDHPLFVVTIIN</sequence>
<comment type="caution">
    <text evidence="1">The sequence shown here is derived from an EMBL/GenBank/DDBJ whole genome shotgun (WGS) entry which is preliminary data.</text>
</comment>
<gene>
    <name evidence="1" type="ORF">L2E82_11430</name>
</gene>